<dbReference type="Proteomes" id="UP000307574">
    <property type="component" value="Unassembled WGS sequence"/>
</dbReference>
<gene>
    <name evidence="1" type="ORF">FCV50_06985</name>
</gene>
<organism evidence="1 2">
    <name type="scientific">Vibrio kanaloae</name>
    <dbReference type="NCBI Taxonomy" id="170673"/>
    <lineage>
        <taxon>Bacteria</taxon>
        <taxon>Pseudomonadati</taxon>
        <taxon>Pseudomonadota</taxon>
        <taxon>Gammaproteobacteria</taxon>
        <taxon>Vibrionales</taxon>
        <taxon>Vibrionaceae</taxon>
        <taxon>Vibrio</taxon>
    </lineage>
</organism>
<name>A0A4U1ZFR1_9VIBR</name>
<dbReference type="EMBL" id="SYUV01000020">
    <property type="protein sequence ID" value="TKF33623.1"/>
    <property type="molecule type" value="Genomic_DNA"/>
</dbReference>
<comment type="caution">
    <text evidence="1">The sequence shown here is derived from an EMBL/GenBank/DDBJ whole genome shotgun (WGS) entry which is preliminary data.</text>
</comment>
<reference evidence="1 2" key="1">
    <citation type="submission" date="2019-04" db="EMBL/GenBank/DDBJ databases">
        <title>A reverse ecology approach based on a biological definition of microbial populations.</title>
        <authorList>
            <person name="Arevalo P."/>
            <person name="Vaninsberghe D."/>
            <person name="Elsherbini J."/>
            <person name="Gore J."/>
            <person name="Polz M."/>
        </authorList>
    </citation>
    <scope>NUCLEOTIDE SEQUENCE [LARGE SCALE GENOMIC DNA]</scope>
    <source>
        <strain evidence="1 2">10N.261.46.F4</strain>
    </source>
</reference>
<dbReference type="RefSeq" id="WP_136979787.1">
    <property type="nucleotide sequence ID" value="NZ_SYUV01000020.1"/>
</dbReference>
<protein>
    <submittedName>
        <fullName evidence="1">Uncharacterized protein</fullName>
    </submittedName>
</protein>
<dbReference type="AlphaFoldDB" id="A0A4U1ZFR1"/>
<accession>A0A4U1ZFR1</accession>
<evidence type="ECO:0000313" key="1">
    <source>
        <dbReference type="EMBL" id="TKF33623.1"/>
    </source>
</evidence>
<evidence type="ECO:0000313" key="2">
    <source>
        <dbReference type="Proteomes" id="UP000307574"/>
    </source>
</evidence>
<proteinExistence type="predicted"/>
<sequence>MNTSVSQSPSAILYNDLCKSANSKRRENAQNIKLTCDHMVQDGVEITLSGVAKRCLDSFGSPAISTVTNTGSKLGEYVRLRKQEQNINKGTIIARTVVSAKVSDPVLAQQVKILEETVKGLRNENNALRVIFKKLNTDIDNDISSILLSEPKKQNTSEKLLPSISHTPHLKSAVSSLLRHLADRGYGMYRGRFGINKKTVLTTAELDALKEVIDISEAEFNATYGNDK</sequence>